<dbReference type="InterPro" id="IPR013325">
    <property type="entry name" value="RNA_pol_sigma_r2"/>
</dbReference>
<dbReference type="Proteomes" id="UP000075531">
    <property type="component" value="Unassembled WGS sequence"/>
</dbReference>
<evidence type="ECO:0000256" key="4">
    <source>
        <dbReference type="ARBA" id="ARBA00023163"/>
    </source>
</evidence>
<dbReference type="InterPro" id="IPR036388">
    <property type="entry name" value="WH-like_DNA-bd_sf"/>
</dbReference>
<dbReference type="InterPro" id="IPR007627">
    <property type="entry name" value="RNA_pol_sigma70_r2"/>
</dbReference>
<dbReference type="PRINTS" id="PR00046">
    <property type="entry name" value="SIGMA70FCT"/>
</dbReference>
<dbReference type="InterPro" id="IPR013324">
    <property type="entry name" value="RNA_pol_sigma_r3/r4-like"/>
</dbReference>
<dbReference type="NCBIfam" id="TIGR02937">
    <property type="entry name" value="sigma70-ECF"/>
    <property type="match status" value="1"/>
</dbReference>
<dbReference type="Gene3D" id="1.20.120.1810">
    <property type="match status" value="1"/>
</dbReference>
<dbReference type="Pfam" id="PF04542">
    <property type="entry name" value="Sigma70_r2"/>
    <property type="match status" value="1"/>
</dbReference>
<keyword evidence="3" id="KW-0238">DNA-binding</keyword>
<dbReference type="OrthoDB" id="1779676at2"/>
<evidence type="ECO:0000313" key="7">
    <source>
        <dbReference type="EMBL" id="KYH30748.1"/>
    </source>
</evidence>
<name>A0A151ASX1_9CLOT</name>
<evidence type="ECO:0000259" key="6">
    <source>
        <dbReference type="Pfam" id="PF04545"/>
    </source>
</evidence>
<dbReference type="InterPro" id="IPR000943">
    <property type="entry name" value="RNA_pol_sigma70"/>
</dbReference>
<feature type="domain" description="RNA polymerase sigma-70 region 4" evidence="6">
    <location>
        <begin position="151"/>
        <end position="197"/>
    </location>
</feature>
<evidence type="ECO:0000256" key="3">
    <source>
        <dbReference type="ARBA" id="ARBA00023125"/>
    </source>
</evidence>
<evidence type="ECO:0000313" key="8">
    <source>
        <dbReference type="Proteomes" id="UP000075531"/>
    </source>
</evidence>
<evidence type="ECO:0000259" key="5">
    <source>
        <dbReference type="Pfam" id="PF04542"/>
    </source>
</evidence>
<accession>A0A151ASX1</accession>
<dbReference type="AlphaFoldDB" id="A0A151ASX1"/>
<proteinExistence type="predicted"/>
<dbReference type="SUPFAM" id="SSF88659">
    <property type="entry name" value="Sigma3 and sigma4 domains of RNA polymerase sigma factors"/>
    <property type="match status" value="1"/>
</dbReference>
<dbReference type="Pfam" id="PF04545">
    <property type="entry name" value="Sigma70_r4"/>
    <property type="match status" value="1"/>
</dbReference>
<reference evidence="7 8" key="1">
    <citation type="submission" date="2016-02" db="EMBL/GenBank/DDBJ databases">
        <title>Genome sequence of Clostridium tepidiprofundi DSM 19306.</title>
        <authorList>
            <person name="Poehlein A."/>
            <person name="Daniel R."/>
        </authorList>
    </citation>
    <scope>NUCLEOTIDE SEQUENCE [LARGE SCALE GENOMIC DNA]</scope>
    <source>
        <strain evidence="7 8">DSM 19306</strain>
    </source>
</reference>
<sequence>MTNEELVQLYQQGDKQALETIIEQNKGIVYTLVNKFYINRINSVDKEDLEQEGIIGLIIAANKYKLDIEKPCKFSTYAVYWIYNKINRYVNKRNTNNETSLNMLINESDDTTIEDTIRDNIDLEYNCIEKLYQEEMRRDLEYSMNKVNTLKEREILILKYGLNNYEKLTYKEIGEIFNTNGERIRQISAKAMRKLRNNAYGLPIKKYRDEFMKERASIKYDNVDSLINWYVS</sequence>
<feature type="domain" description="RNA polymerase sigma-70 region 2" evidence="5">
    <location>
        <begin position="22"/>
        <end position="94"/>
    </location>
</feature>
<dbReference type="PANTHER" id="PTHR30603">
    <property type="entry name" value="RNA POLYMERASE SIGMA FACTOR RPO"/>
    <property type="match status" value="1"/>
</dbReference>
<dbReference type="GO" id="GO:0003677">
    <property type="term" value="F:DNA binding"/>
    <property type="evidence" value="ECO:0007669"/>
    <property type="project" value="UniProtKB-KW"/>
</dbReference>
<organism evidence="7 8">
    <name type="scientific">Clostridium tepidiprofundi DSM 19306</name>
    <dbReference type="NCBI Taxonomy" id="1121338"/>
    <lineage>
        <taxon>Bacteria</taxon>
        <taxon>Bacillati</taxon>
        <taxon>Bacillota</taxon>
        <taxon>Clostridia</taxon>
        <taxon>Eubacteriales</taxon>
        <taxon>Clostridiaceae</taxon>
        <taxon>Clostridium</taxon>
    </lineage>
</organism>
<dbReference type="InterPro" id="IPR007630">
    <property type="entry name" value="RNA_pol_sigma70_r4"/>
</dbReference>
<keyword evidence="4" id="KW-0804">Transcription</keyword>
<evidence type="ECO:0000256" key="2">
    <source>
        <dbReference type="ARBA" id="ARBA00023082"/>
    </source>
</evidence>
<comment type="caution">
    <text evidence="7">The sequence shown here is derived from an EMBL/GenBank/DDBJ whole genome shotgun (WGS) entry which is preliminary data.</text>
</comment>
<gene>
    <name evidence="7" type="primary">sigA_2</name>
    <name evidence="7" type="ORF">CLTEP_25140</name>
</gene>
<dbReference type="GO" id="GO:0006352">
    <property type="term" value="P:DNA-templated transcription initiation"/>
    <property type="evidence" value="ECO:0007669"/>
    <property type="project" value="InterPro"/>
</dbReference>
<dbReference type="PANTHER" id="PTHR30603:SF62">
    <property type="entry name" value="RNA POLYMERASE SIGMA FACTOR SIGA"/>
    <property type="match status" value="1"/>
</dbReference>
<dbReference type="STRING" id="1121338.CLTEP_25140"/>
<dbReference type="CDD" id="cd06171">
    <property type="entry name" value="Sigma70_r4"/>
    <property type="match status" value="1"/>
</dbReference>
<keyword evidence="1" id="KW-0805">Transcription regulation</keyword>
<dbReference type="InterPro" id="IPR050239">
    <property type="entry name" value="Sigma-70_RNA_pol_init_factors"/>
</dbReference>
<dbReference type="SUPFAM" id="SSF88946">
    <property type="entry name" value="Sigma2 domain of RNA polymerase sigma factors"/>
    <property type="match status" value="1"/>
</dbReference>
<dbReference type="InterPro" id="IPR014284">
    <property type="entry name" value="RNA_pol_sigma-70_dom"/>
</dbReference>
<protein>
    <submittedName>
        <fullName evidence="7">RNA polymerase sigma factor SigA</fullName>
    </submittedName>
</protein>
<keyword evidence="8" id="KW-1185">Reference proteome</keyword>
<dbReference type="PATRIC" id="fig|1121338.3.peg.2609"/>
<dbReference type="EMBL" id="LTBA01000057">
    <property type="protein sequence ID" value="KYH30748.1"/>
    <property type="molecule type" value="Genomic_DNA"/>
</dbReference>
<dbReference type="RefSeq" id="WP_066827184.1">
    <property type="nucleotide sequence ID" value="NZ_LTBA01000057.1"/>
</dbReference>
<dbReference type="GO" id="GO:0016987">
    <property type="term" value="F:sigma factor activity"/>
    <property type="evidence" value="ECO:0007669"/>
    <property type="project" value="UniProtKB-KW"/>
</dbReference>
<evidence type="ECO:0000256" key="1">
    <source>
        <dbReference type="ARBA" id="ARBA00023015"/>
    </source>
</evidence>
<dbReference type="Gene3D" id="1.10.10.10">
    <property type="entry name" value="Winged helix-like DNA-binding domain superfamily/Winged helix DNA-binding domain"/>
    <property type="match status" value="1"/>
</dbReference>
<keyword evidence="2" id="KW-0731">Sigma factor</keyword>